<dbReference type="InterPro" id="IPR019819">
    <property type="entry name" value="Carboxylesterase_B_CS"/>
</dbReference>
<reference evidence="6" key="1">
    <citation type="journal article" date="2021" name="ISME J.">
        <title>Evolutionary origin and ecological implication of a unique nif island in free-living Bradyrhizobium lineages.</title>
        <authorList>
            <person name="Tao J."/>
        </authorList>
    </citation>
    <scope>NUCLEOTIDE SEQUENCE [LARGE SCALE GENOMIC DNA]</scope>
    <source>
        <strain evidence="6">SZCCT0434</strain>
    </source>
</reference>
<dbReference type="InterPro" id="IPR019826">
    <property type="entry name" value="Carboxylesterase_B_AS"/>
</dbReference>
<dbReference type="InterPro" id="IPR029058">
    <property type="entry name" value="AB_hydrolase_fold"/>
</dbReference>
<dbReference type="SUPFAM" id="SSF53474">
    <property type="entry name" value="alpha/beta-Hydrolases"/>
    <property type="match status" value="1"/>
</dbReference>
<dbReference type="Proteomes" id="UP001315278">
    <property type="component" value="Unassembled WGS sequence"/>
</dbReference>
<dbReference type="PROSITE" id="PS00122">
    <property type="entry name" value="CARBOXYLESTERASE_B_1"/>
    <property type="match status" value="1"/>
</dbReference>
<keyword evidence="6" id="KW-1185">Reference proteome</keyword>
<dbReference type="PANTHER" id="PTHR11559">
    <property type="entry name" value="CARBOXYLESTERASE"/>
    <property type="match status" value="1"/>
</dbReference>
<dbReference type="InterPro" id="IPR050309">
    <property type="entry name" value="Type-B_Carboxylest/Lipase"/>
</dbReference>
<proteinExistence type="inferred from homology"/>
<evidence type="ECO:0000259" key="4">
    <source>
        <dbReference type="Pfam" id="PF00135"/>
    </source>
</evidence>
<sequence length="556" mass="59219">MFGGIVASILRLQEPARPRPWLRSTLGQALLLGLAIALAAPADPSFAASTLVTAPDGTFQGKLDTTSTVRQFLGIRYAQPVTSNLRWRPPQPVTPSVATQDATQLGNHCPQGVSPFGIATLTEDCLFLNVYAPNGNDGSQSGGDEGRPVMVWIHGGALAVGESNGYNATRLVQRGVVVVTINYRLGALGFLAHPALTGESPDRVSGNYGFQDQQAALKWVRRNIRAFGGNPEKVTVFGESAGGLSTFVQLVSPTASGLFHRAIVESGAYLLTPPTLAQAEAAGTNFARAVQCNQSNPADVLTCMRALSVSTILSVTSFTPAPNVDGKLLPQSIASALKNGQFNRVPLMNGSNHDEWNLFVALDFDLTGHPVTAASYPAAIAATIGVPPTSPAVALVQAQYPGGSYPTYDQAVGALGTDAIFACTARFADELASDFVPTFAYEFNDRNAPQNFLPPVSFPYGAAHASELQYIFLFGKTQLNANQQLLSDRMVGYWTKFAQSGDPNGNGAPSWEQFSRGRQVMQSLVPPLPTAEMNFATAHQCAFWDQLTNRTVLARR</sequence>
<evidence type="ECO:0000256" key="1">
    <source>
        <dbReference type="ARBA" id="ARBA00005964"/>
    </source>
</evidence>
<dbReference type="RefSeq" id="WP_212495749.1">
    <property type="nucleotide sequence ID" value="NZ_JAFCJH010000122.1"/>
</dbReference>
<dbReference type="InterPro" id="IPR002018">
    <property type="entry name" value="CarbesteraseB"/>
</dbReference>
<protein>
    <recommendedName>
        <fullName evidence="3">Carboxylic ester hydrolase</fullName>
        <ecNumber evidence="3">3.1.1.-</ecNumber>
    </recommendedName>
</protein>
<keyword evidence="2 3" id="KW-0378">Hydrolase</keyword>
<comment type="caution">
    <text evidence="5">The sequence shown here is derived from an EMBL/GenBank/DDBJ whole genome shotgun (WGS) entry which is preliminary data.</text>
</comment>
<evidence type="ECO:0000256" key="2">
    <source>
        <dbReference type="ARBA" id="ARBA00022801"/>
    </source>
</evidence>
<name>A0ABS5FYI5_9BRAD</name>
<evidence type="ECO:0000313" key="6">
    <source>
        <dbReference type="Proteomes" id="UP001315278"/>
    </source>
</evidence>
<evidence type="ECO:0000313" key="5">
    <source>
        <dbReference type="EMBL" id="MBR0801868.1"/>
    </source>
</evidence>
<dbReference type="EMBL" id="JAFCJH010000122">
    <property type="protein sequence ID" value="MBR0801868.1"/>
    <property type="molecule type" value="Genomic_DNA"/>
</dbReference>
<dbReference type="Pfam" id="PF00135">
    <property type="entry name" value="COesterase"/>
    <property type="match status" value="1"/>
</dbReference>
<dbReference type="EC" id="3.1.1.-" evidence="3"/>
<dbReference type="PROSITE" id="PS00941">
    <property type="entry name" value="CARBOXYLESTERASE_B_2"/>
    <property type="match status" value="1"/>
</dbReference>
<evidence type="ECO:0000256" key="3">
    <source>
        <dbReference type="RuleBase" id="RU361235"/>
    </source>
</evidence>
<dbReference type="Gene3D" id="3.40.50.1820">
    <property type="entry name" value="alpha/beta hydrolase"/>
    <property type="match status" value="1"/>
</dbReference>
<accession>A0ABS5FYI5</accession>
<gene>
    <name evidence="5" type="ORF">JQ615_41815</name>
</gene>
<organism evidence="5 6">
    <name type="scientific">Bradyrhizobium jicamae</name>
    <dbReference type="NCBI Taxonomy" id="280332"/>
    <lineage>
        <taxon>Bacteria</taxon>
        <taxon>Pseudomonadati</taxon>
        <taxon>Pseudomonadota</taxon>
        <taxon>Alphaproteobacteria</taxon>
        <taxon>Hyphomicrobiales</taxon>
        <taxon>Nitrobacteraceae</taxon>
        <taxon>Bradyrhizobium</taxon>
    </lineage>
</organism>
<feature type="domain" description="Carboxylesterase type B" evidence="4">
    <location>
        <begin position="49"/>
        <end position="544"/>
    </location>
</feature>
<comment type="similarity">
    <text evidence="1 3">Belongs to the type-B carboxylesterase/lipase family.</text>
</comment>